<evidence type="ECO:0000313" key="2">
    <source>
        <dbReference type="EMBL" id="KAG0487309.1"/>
    </source>
</evidence>
<evidence type="ECO:0000256" key="1">
    <source>
        <dbReference type="SAM" id="MobiDB-lite"/>
    </source>
</evidence>
<dbReference type="EMBL" id="JADCNM010000004">
    <property type="protein sequence ID" value="KAG0487309.1"/>
    <property type="molecule type" value="Genomic_DNA"/>
</dbReference>
<proteinExistence type="predicted"/>
<sequence>MPWLKKVHVSSPAPTLTAGPRLPFSPPPGIAVPAKPNPNLLSSQTLTTTPTHFNSFVFRASAIPLSGELLCHRHATESSSMGHLAACRRRPFLSEKPCRCFPRGPADHRLPGESPLGRSPSASGHGVGWSPHLMFMVQPLRLPEHGVTLTEKFMVKSPYYFSALKYSLHV</sequence>
<comment type="caution">
    <text evidence="2">The sequence shown here is derived from an EMBL/GenBank/DDBJ whole genome shotgun (WGS) entry which is preliminary data.</text>
</comment>
<dbReference type="Proteomes" id="UP000639772">
    <property type="component" value="Unassembled WGS sequence"/>
</dbReference>
<name>A0A835RA79_VANPL</name>
<protein>
    <submittedName>
        <fullName evidence="2">Uncharacterized protein</fullName>
    </submittedName>
</protein>
<accession>A0A835RA79</accession>
<organism evidence="2 3">
    <name type="scientific">Vanilla planifolia</name>
    <name type="common">Vanilla</name>
    <dbReference type="NCBI Taxonomy" id="51239"/>
    <lineage>
        <taxon>Eukaryota</taxon>
        <taxon>Viridiplantae</taxon>
        <taxon>Streptophyta</taxon>
        <taxon>Embryophyta</taxon>
        <taxon>Tracheophyta</taxon>
        <taxon>Spermatophyta</taxon>
        <taxon>Magnoliopsida</taxon>
        <taxon>Liliopsida</taxon>
        <taxon>Asparagales</taxon>
        <taxon>Orchidaceae</taxon>
        <taxon>Vanilloideae</taxon>
        <taxon>Vanilleae</taxon>
        <taxon>Vanilla</taxon>
    </lineage>
</organism>
<evidence type="ECO:0000313" key="3">
    <source>
        <dbReference type="Proteomes" id="UP000639772"/>
    </source>
</evidence>
<dbReference type="AlphaFoldDB" id="A0A835RA79"/>
<reference evidence="2 3" key="1">
    <citation type="journal article" date="2020" name="Nat. Food">
        <title>A phased Vanilla planifolia genome enables genetic improvement of flavour and production.</title>
        <authorList>
            <person name="Hasing T."/>
            <person name="Tang H."/>
            <person name="Brym M."/>
            <person name="Khazi F."/>
            <person name="Huang T."/>
            <person name="Chambers A.H."/>
        </authorList>
    </citation>
    <scope>NUCLEOTIDE SEQUENCE [LARGE SCALE GENOMIC DNA]</scope>
    <source>
        <tissue evidence="2">Leaf</tissue>
    </source>
</reference>
<feature type="region of interest" description="Disordered" evidence="1">
    <location>
        <begin position="1"/>
        <end position="30"/>
    </location>
</feature>
<gene>
    <name evidence="2" type="ORF">HPP92_009404</name>
</gene>